<gene>
    <name evidence="1" type="ORF">SDC9_98236</name>
</gene>
<protein>
    <submittedName>
        <fullName evidence="1">Uncharacterized protein</fullName>
    </submittedName>
</protein>
<name>A0A645AEN3_9ZZZZ</name>
<comment type="caution">
    <text evidence="1">The sequence shown here is derived from an EMBL/GenBank/DDBJ whole genome shotgun (WGS) entry which is preliminary data.</text>
</comment>
<proteinExistence type="predicted"/>
<dbReference type="EMBL" id="VSSQ01013438">
    <property type="protein sequence ID" value="MPM51487.1"/>
    <property type="molecule type" value="Genomic_DNA"/>
</dbReference>
<sequence length="86" mass="9604">MRKIFHRGYERVEMPEIGQVKVAAVVQQQTGNLQVAAFERLQECAFSIGIPRVGVELRMGQANFDRMKMMPGDGQMHNGIAPAIDC</sequence>
<evidence type="ECO:0000313" key="1">
    <source>
        <dbReference type="EMBL" id="MPM51487.1"/>
    </source>
</evidence>
<organism evidence="1">
    <name type="scientific">bioreactor metagenome</name>
    <dbReference type="NCBI Taxonomy" id="1076179"/>
    <lineage>
        <taxon>unclassified sequences</taxon>
        <taxon>metagenomes</taxon>
        <taxon>ecological metagenomes</taxon>
    </lineage>
</organism>
<reference evidence="1" key="1">
    <citation type="submission" date="2019-08" db="EMBL/GenBank/DDBJ databases">
        <authorList>
            <person name="Kucharzyk K."/>
            <person name="Murdoch R.W."/>
            <person name="Higgins S."/>
            <person name="Loffler F."/>
        </authorList>
    </citation>
    <scope>NUCLEOTIDE SEQUENCE</scope>
</reference>
<accession>A0A645AEN3</accession>
<dbReference type="AlphaFoldDB" id="A0A645AEN3"/>